<proteinExistence type="predicted"/>
<comment type="caution">
    <text evidence="2">The sequence shown here is derived from an EMBL/GenBank/DDBJ whole genome shotgun (WGS) entry which is preliminary data.</text>
</comment>
<organism evidence="2 3">
    <name type="scientific">Mycolicibacterium peregrinum</name>
    <name type="common">Mycobacterium peregrinum</name>
    <dbReference type="NCBI Taxonomy" id="43304"/>
    <lineage>
        <taxon>Bacteria</taxon>
        <taxon>Bacillati</taxon>
        <taxon>Actinomycetota</taxon>
        <taxon>Actinomycetes</taxon>
        <taxon>Mycobacteriales</taxon>
        <taxon>Mycobacteriaceae</taxon>
        <taxon>Mycolicibacterium</taxon>
    </lineage>
</organism>
<keyword evidence="1" id="KW-1133">Transmembrane helix</keyword>
<evidence type="ECO:0000256" key="1">
    <source>
        <dbReference type="SAM" id="Phobius"/>
    </source>
</evidence>
<name>A0A1A1YQ71_MYCPR</name>
<keyword evidence="1" id="KW-0812">Transmembrane</keyword>
<feature type="transmembrane region" description="Helical" evidence="1">
    <location>
        <begin position="43"/>
        <end position="72"/>
    </location>
</feature>
<dbReference type="OrthoDB" id="122635at2"/>
<gene>
    <name evidence="2" type="ORF">A5779_21680</name>
</gene>
<dbReference type="EMBL" id="LZSY01000067">
    <property type="protein sequence ID" value="OBB92859.1"/>
    <property type="molecule type" value="Genomic_DNA"/>
</dbReference>
<keyword evidence="1" id="KW-0472">Membrane</keyword>
<evidence type="ECO:0000313" key="3">
    <source>
        <dbReference type="Proteomes" id="UP000094008"/>
    </source>
</evidence>
<accession>A0A1A1YQ71</accession>
<sequence>MYAPALPTKSPGLAAVLAGLFGCLGMLYATVPGAFIMFGINALLLIIGFFTLGIAWFLWLFTWIGGMVWAYMAADQHNKKLMPTAYPAQYPPTAPY</sequence>
<dbReference type="Proteomes" id="UP000094008">
    <property type="component" value="Unassembled WGS sequence"/>
</dbReference>
<evidence type="ECO:0000313" key="2">
    <source>
        <dbReference type="EMBL" id="OBB92859.1"/>
    </source>
</evidence>
<dbReference type="AlphaFoldDB" id="A0A1A1YQ71"/>
<reference evidence="3" key="1">
    <citation type="submission" date="2016-06" db="EMBL/GenBank/DDBJ databases">
        <authorList>
            <person name="Sutton G."/>
            <person name="Brinkac L."/>
            <person name="Sanka R."/>
            <person name="Adams M."/>
            <person name="Lau E."/>
            <person name="Mehaffy C."/>
            <person name="Tameris M."/>
            <person name="Hatherill M."/>
            <person name="Hanekom W."/>
            <person name="Mahomed H."/>
            <person name="Mcshane H."/>
        </authorList>
    </citation>
    <scope>NUCLEOTIDE SEQUENCE [LARGE SCALE GENOMIC DNA]</scope>
    <source>
        <strain evidence="3">852002-10433_SCH5171157</strain>
    </source>
</reference>
<feature type="transmembrane region" description="Helical" evidence="1">
    <location>
        <begin position="12"/>
        <end position="31"/>
    </location>
</feature>
<protein>
    <submittedName>
        <fullName evidence="2">Uncharacterized protein</fullName>
    </submittedName>
</protein>